<dbReference type="Gene3D" id="3.20.20.370">
    <property type="entry name" value="Glycoside hydrolase/deacetylase"/>
    <property type="match status" value="1"/>
</dbReference>
<gene>
    <name evidence="6" type="ORF">J0X12_13950</name>
</gene>
<dbReference type="SUPFAM" id="SSF88713">
    <property type="entry name" value="Glycoside hydrolase/deacetylase"/>
    <property type="match status" value="1"/>
</dbReference>
<accession>A0ABS3F897</accession>
<evidence type="ECO:0000256" key="2">
    <source>
        <dbReference type="ARBA" id="ARBA00010973"/>
    </source>
</evidence>
<comment type="function">
    <text evidence="1">Is involved in generating a small heat-stable compound (Nod), an acylated oligomer of N-acetylglucosamine, that stimulates mitosis in various plant protoplasts.</text>
</comment>
<feature type="domain" description="NodB homology" evidence="5">
    <location>
        <begin position="65"/>
        <end position="175"/>
    </location>
</feature>
<comment type="caution">
    <text evidence="6">The sequence shown here is derived from an EMBL/GenBank/DDBJ whole genome shotgun (WGS) entry which is preliminary data.</text>
</comment>
<evidence type="ECO:0000256" key="3">
    <source>
        <dbReference type="ARBA" id="ARBA00020071"/>
    </source>
</evidence>
<reference evidence="6 7" key="1">
    <citation type="submission" date="2021-03" db="EMBL/GenBank/DDBJ databases">
        <title>Sneathiella sp. CAU 1612 isolated from Kang Won-do.</title>
        <authorList>
            <person name="Kim W."/>
        </authorList>
    </citation>
    <scope>NUCLEOTIDE SEQUENCE [LARGE SCALE GENOMIC DNA]</scope>
    <source>
        <strain evidence="6 7">CAU 1612</strain>
    </source>
</reference>
<keyword evidence="7" id="KW-1185">Reference proteome</keyword>
<name>A0ABS3F897_9PROT</name>
<sequence>MTDNFTLFNYSPYNRRPQIRWPDDARIALVVVPNIEYYEYNPPGNSRYQGWERPAPDILYLSHRDYGNRVGLHRMMSVMERYDVRGTVSLNVALCDHIPEIIEDCCNQGWELFSHGIYNTRYMYGLTEDQEREVIRDSIASIKKHSGQGMAGWLSPSITPTIHTTRYLAEAGVKYTCDFSHDDRPIGIEFSGSRIISMPYSYEINDYFALNSYHYTPEEYLDVIKRQFDQLYEEGEESGTVLSLPLHPYIIGQPHRIDILDQALDYITGHSAVWRATGREVADHCLAHFDEYYGGNNGR</sequence>
<organism evidence="6 7">
    <name type="scientific">Sneathiella sedimenti</name>
    <dbReference type="NCBI Taxonomy" id="2816034"/>
    <lineage>
        <taxon>Bacteria</taxon>
        <taxon>Pseudomonadati</taxon>
        <taxon>Pseudomonadota</taxon>
        <taxon>Alphaproteobacteria</taxon>
        <taxon>Sneathiellales</taxon>
        <taxon>Sneathiellaceae</taxon>
        <taxon>Sneathiella</taxon>
    </lineage>
</organism>
<proteinExistence type="inferred from homology"/>
<dbReference type="InterPro" id="IPR011330">
    <property type="entry name" value="Glyco_hydro/deAcase_b/a-brl"/>
</dbReference>
<dbReference type="PANTHER" id="PTHR43123">
    <property type="entry name" value="POLYSACCHARIDE DEACETYLASE-RELATED"/>
    <property type="match status" value="1"/>
</dbReference>
<dbReference type="EMBL" id="JAFLNC010000004">
    <property type="protein sequence ID" value="MBO0334726.1"/>
    <property type="molecule type" value="Genomic_DNA"/>
</dbReference>
<protein>
    <recommendedName>
        <fullName evidence="3">Chitooligosaccharide deacetylase</fullName>
    </recommendedName>
    <alternativeName>
        <fullName evidence="4">Nodulation protein B</fullName>
    </alternativeName>
</protein>
<dbReference type="Pfam" id="PF01522">
    <property type="entry name" value="Polysacc_deac_1"/>
    <property type="match status" value="1"/>
</dbReference>
<comment type="similarity">
    <text evidence="2">Belongs to the polysaccharide deacetylase family.</text>
</comment>
<dbReference type="Proteomes" id="UP000664761">
    <property type="component" value="Unassembled WGS sequence"/>
</dbReference>
<evidence type="ECO:0000259" key="5">
    <source>
        <dbReference type="Pfam" id="PF01522"/>
    </source>
</evidence>
<evidence type="ECO:0000256" key="4">
    <source>
        <dbReference type="ARBA" id="ARBA00032976"/>
    </source>
</evidence>
<evidence type="ECO:0000313" key="6">
    <source>
        <dbReference type="EMBL" id="MBO0334726.1"/>
    </source>
</evidence>
<evidence type="ECO:0000313" key="7">
    <source>
        <dbReference type="Proteomes" id="UP000664761"/>
    </source>
</evidence>
<dbReference type="PANTHER" id="PTHR43123:SF4">
    <property type="entry name" value="POLYSACCHARIDE DEACETYLASE"/>
    <property type="match status" value="1"/>
</dbReference>
<dbReference type="InterPro" id="IPR002509">
    <property type="entry name" value="NODB_dom"/>
</dbReference>
<dbReference type="CDD" id="cd10979">
    <property type="entry name" value="CE4_PuuE_like"/>
    <property type="match status" value="1"/>
</dbReference>
<dbReference type="RefSeq" id="WP_207046826.1">
    <property type="nucleotide sequence ID" value="NZ_JAFLNC010000004.1"/>
</dbReference>
<evidence type="ECO:0000256" key="1">
    <source>
        <dbReference type="ARBA" id="ARBA00003236"/>
    </source>
</evidence>